<name>A0AAE0IQW8_9PEZI</name>
<dbReference type="InterPro" id="IPR036864">
    <property type="entry name" value="Zn2-C6_fun-type_DNA-bd_sf"/>
</dbReference>
<feature type="region of interest" description="Disordered" evidence="4">
    <location>
        <begin position="81"/>
        <end position="107"/>
    </location>
</feature>
<dbReference type="InterPro" id="IPR050613">
    <property type="entry name" value="Sec_Metabolite_Reg"/>
</dbReference>
<evidence type="ECO:0000256" key="2">
    <source>
        <dbReference type="ARBA" id="ARBA00022723"/>
    </source>
</evidence>
<sequence>MDPSSNGQPAGFFSTFSILDLNSSTRENPVRAQKRNRRVFVCIPCHQRKLKCDKGRPCSRCVRSGTADECFYQPLPASKQRQESTSSATEPEDSVRLESSPGSSCSDGRIRLNGITHWRSIAGEFEEAWPYITGSDSEWAPRYRQLRDLGCLFSSLPGISFPLGDGCQYSRTRDQVLATLPPRQLVEALLRCYFRAFESTHRLMHPQQFYLELLEFWVDDARLPDIWISQLCMMLALGCRAAPDHLFSGSGRSRIDCADLLLDAAQFFYGGSPISITPSITTVRTLCLAVMARMMEIVKGTTEAQLVSLMGITTRLAMTMHLHRTTSLFPEISAFEAEMRKRVWVTVQLLDLDIAMRTGTSYVCRDHDADTPLNLDDDDISHSEHGWMLEEVRCAPLDVFTDSTYQIKLSELLPLLAEVINTLNSPNQQGVFEQSKMQPWVRQLRHKLEEAEHELCMGSHVRPEIETMDRVSTQVQFLRVLVHRTLMALQHDYACTPRGGWTRSPDATRQVIQSSISLLRTQQAWHLSSPTTAPAVTTITHHSRSPSPLAQSSPQLPIITTNWLVDLCHDDFGAAMFYLMLALRGRDFDRVRDQGSIPSRSETWAILRQSLEIFGKRARQSLFHFKEFVGLSVAASCLQSLDLGQPILPRLQQVAVNIERRILFDSEGGGGGRQDDDASLLWAGPNVVESNNHQHTHHHHQQQQQHLAAAAAAGVVPQQQVDFHVDLFEFGYE</sequence>
<dbReference type="GO" id="GO:0005634">
    <property type="term" value="C:nucleus"/>
    <property type="evidence" value="ECO:0007669"/>
    <property type="project" value="UniProtKB-SubCell"/>
</dbReference>
<dbReference type="PANTHER" id="PTHR31001">
    <property type="entry name" value="UNCHARACTERIZED TRANSCRIPTIONAL REGULATORY PROTEIN"/>
    <property type="match status" value="1"/>
</dbReference>
<dbReference type="PROSITE" id="PS50048">
    <property type="entry name" value="ZN2_CY6_FUNGAL_2"/>
    <property type="match status" value="1"/>
</dbReference>
<dbReference type="AlphaFoldDB" id="A0AAE0IQW8"/>
<dbReference type="SUPFAM" id="SSF57701">
    <property type="entry name" value="Zn2/Cys6 DNA-binding domain"/>
    <property type="match status" value="1"/>
</dbReference>
<evidence type="ECO:0000256" key="3">
    <source>
        <dbReference type="ARBA" id="ARBA00023242"/>
    </source>
</evidence>
<dbReference type="GO" id="GO:0006351">
    <property type="term" value="P:DNA-templated transcription"/>
    <property type="evidence" value="ECO:0007669"/>
    <property type="project" value="InterPro"/>
</dbReference>
<evidence type="ECO:0000313" key="7">
    <source>
        <dbReference type="Proteomes" id="UP001283341"/>
    </source>
</evidence>
<dbReference type="InterPro" id="IPR007219">
    <property type="entry name" value="XnlR_reg_dom"/>
</dbReference>
<organism evidence="6 7">
    <name type="scientific">Apodospora peruviana</name>
    <dbReference type="NCBI Taxonomy" id="516989"/>
    <lineage>
        <taxon>Eukaryota</taxon>
        <taxon>Fungi</taxon>
        <taxon>Dikarya</taxon>
        <taxon>Ascomycota</taxon>
        <taxon>Pezizomycotina</taxon>
        <taxon>Sordariomycetes</taxon>
        <taxon>Sordariomycetidae</taxon>
        <taxon>Sordariales</taxon>
        <taxon>Lasiosphaeriaceae</taxon>
        <taxon>Apodospora</taxon>
    </lineage>
</organism>
<evidence type="ECO:0000259" key="5">
    <source>
        <dbReference type="PROSITE" id="PS50048"/>
    </source>
</evidence>
<dbReference type="PANTHER" id="PTHR31001:SF58">
    <property type="entry name" value="ZN(II)2CYS6 TRANSCRIPTION FACTOR (EUROFUNG)"/>
    <property type="match status" value="1"/>
</dbReference>
<proteinExistence type="predicted"/>
<comment type="caution">
    <text evidence="6">The sequence shown here is derived from an EMBL/GenBank/DDBJ whole genome shotgun (WGS) entry which is preliminary data.</text>
</comment>
<feature type="domain" description="Zn(2)-C6 fungal-type" evidence="5">
    <location>
        <begin position="41"/>
        <end position="72"/>
    </location>
</feature>
<dbReference type="Pfam" id="PF00172">
    <property type="entry name" value="Zn_clus"/>
    <property type="match status" value="1"/>
</dbReference>
<dbReference type="Gene3D" id="4.10.240.10">
    <property type="entry name" value="Zn(2)-C6 fungal-type DNA-binding domain"/>
    <property type="match status" value="1"/>
</dbReference>
<keyword evidence="7" id="KW-1185">Reference proteome</keyword>
<dbReference type="SMART" id="SM00906">
    <property type="entry name" value="Fungal_trans"/>
    <property type="match status" value="1"/>
</dbReference>
<dbReference type="EMBL" id="JAUEDM010000001">
    <property type="protein sequence ID" value="KAK3329307.1"/>
    <property type="molecule type" value="Genomic_DNA"/>
</dbReference>
<dbReference type="InterPro" id="IPR001138">
    <property type="entry name" value="Zn2Cys6_DnaBD"/>
</dbReference>
<dbReference type="Pfam" id="PF04082">
    <property type="entry name" value="Fungal_trans"/>
    <property type="match status" value="1"/>
</dbReference>
<comment type="subcellular location">
    <subcellularLocation>
        <location evidence="1">Nucleus</location>
    </subcellularLocation>
</comment>
<reference evidence="6" key="1">
    <citation type="journal article" date="2023" name="Mol. Phylogenet. Evol.">
        <title>Genome-scale phylogeny and comparative genomics of the fungal order Sordariales.</title>
        <authorList>
            <person name="Hensen N."/>
            <person name="Bonometti L."/>
            <person name="Westerberg I."/>
            <person name="Brannstrom I.O."/>
            <person name="Guillou S."/>
            <person name="Cros-Aarteil S."/>
            <person name="Calhoun S."/>
            <person name="Haridas S."/>
            <person name="Kuo A."/>
            <person name="Mondo S."/>
            <person name="Pangilinan J."/>
            <person name="Riley R."/>
            <person name="LaButti K."/>
            <person name="Andreopoulos B."/>
            <person name="Lipzen A."/>
            <person name="Chen C."/>
            <person name="Yan M."/>
            <person name="Daum C."/>
            <person name="Ng V."/>
            <person name="Clum A."/>
            <person name="Steindorff A."/>
            <person name="Ohm R.A."/>
            <person name="Martin F."/>
            <person name="Silar P."/>
            <person name="Natvig D.O."/>
            <person name="Lalanne C."/>
            <person name="Gautier V."/>
            <person name="Ament-Velasquez S.L."/>
            <person name="Kruys A."/>
            <person name="Hutchinson M.I."/>
            <person name="Powell A.J."/>
            <person name="Barry K."/>
            <person name="Miller A.N."/>
            <person name="Grigoriev I.V."/>
            <person name="Debuchy R."/>
            <person name="Gladieux P."/>
            <person name="Hiltunen Thoren M."/>
            <person name="Johannesson H."/>
        </authorList>
    </citation>
    <scope>NUCLEOTIDE SEQUENCE</scope>
    <source>
        <strain evidence="6">CBS 118394</strain>
    </source>
</reference>
<evidence type="ECO:0000313" key="6">
    <source>
        <dbReference type="EMBL" id="KAK3329307.1"/>
    </source>
</evidence>
<evidence type="ECO:0000256" key="4">
    <source>
        <dbReference type="SAM" id="MobiDB-lite"/>
    </source>
</evidence>
<reference evidence="6" key="2">
    <citation type="submission" date="2023-06" db="EMBL/GenBank/DDBJ databases">
        <authorList>
            <consortium name="Lawrence Berkeley National Laboratory"/>
            <person name="Haridas S."/>
            <person name="Hensen N."/>
            <person name="Bonometti L."/>
            <person name="Westerberg I."/>
            <person name="Brannstrom I.O."/>
            <person name="Guillou S."/>
            <person name="Cros-Aarteil S."/>
            <person name="Calhoun S."/>
            <person name="Kuo A."/>
            <person name="Mondo S."/>
            <person name="Pangilinan J."/>
            <person name="Riley R."/>
            <person name="Labutti K."/>
            <person name="Andreopoulos B."/>
            <person name="Lipzen A."/>
            <person name="Chen C."/>
            <person name="Yanf M."/>
            <person name="Daum C."/>
            <person name="Ng V."/>
            <person name="Clum A."/>
            <person name="Steindorff A."/>
            <person name="Ohm R."/>
            <person name="Martin F."/>
            <person name="Silar P."/>
            <person name="Natvig D."/>
            <person name="Lalanne C."/>
            <person name="Gautier V."/>
            <person name="Ament-Velasquez S.L."/>
            <person name="Kruys A."/>
            <person name="Hutchinson M.I."/>
            <person name="Powell A.J."/>
            <person name="Barry K."/>
            <person name="Miller A.N."/>
            <person name="Grigoriev I.V."/>
            <person name="Debuchy R."/>
            <person name="Gladieux P."/>
            <person name="Thoren M.H."/>
            <person name="Johannesson H."/>
        </authorList>
    </citation>
    <scope>NUCLEOTIDE SEQUENCE</scope>
    <source>
        <strain evidence="6">CBS 118394</strain>
    </source>
</reference>
<accession>A0AAE0IQW8</accession>
<keyword evidence="3" id="KW-0539">Nucleus</keyword>
<dbReference type="GO" id="GO:0008270">
    <property type="term" value="F:zinc ion binding"/>
    <property type="evidence" value="ECO:0007669"/>
    <property type="project" value="InterPro"/>
</dbReference>
<dbReference type="CDD" id="cd00067">
    <property type="entry name" value="GAL4"/>
    <property type="match status" value="1"/>
</dbReference>
<gene>
    <name evidence="6" type="ORF">B0H66DRAFT_526693</name>
</gene>
<dbReference type="CDD" id="cd12148">
    <property type="entry name" value="fungal_TF_MHR"/>
    <property type="match status" value="1"/>
</dbReference>
<dbReference type="GO" id="GO:0003677">
    <property type="term" value="F:DNA binding"/>
    <property type="evidence" value="ECO:0007669"/>
    <property type="project" value="InterPro"/>
</dbReference>
<dbReference type="SMART" id="SM00066">
    <property type="entry name" value="GAL4"/>
    <property type="match status" value="1"/>
</dbReference>
<dbReference type="PROSITE" id="PS00463">
    <property type="entry name" value="ZN2_CY6_FUNGAL_1"/>
    <property type="match status" value="1"/>
</dbReference>
<dbReference type="GO" id="GO:0000981">
    <property type="term" value="F:DNA-binding transcription factor activity, RNA polymerase II-specific"/>
    <property type="evidence" value="ECO:0007669"/>
    <property type="project" value="InterPro"/>
</dbReference>
<keyword evidence="2" id="KW-0479">Metal-binding</keyword>
<protein>
    <recommendedName>
        <fullName evidence="5">Zn(2)-C6 fungal-type domain-containing protein</fullName>
    </recommendedName>
</protein>
<evidence type="ECO:0000256" key="1">
    <source>
        <dbReference type="ARBA" id="ARBA00004123"/>
    </source>
</evidence>
<dbReference type="Proteomes" id="UP001283341">
    <property type="component" value="Unassembled WGS sequence"/>
</dbReference>